<dbReference type="GO" id="GO:0005794">
    <property type="term" value="C:Golgi apparatus"/>
    <property type="evidence" value="ECO:0007669"/>
    <property type="project" value="TreeGrafter"/>
</dbReference>
<accession>A0A6J5XWK4</accession>
<dbReference type="EMBL" id="CAEKKB010000007">
    <property type="protein sequence ID" value="CAB4316623.1"/>
    <property type="molecule type" value="Genomic_DNA"/>
</dbReference>
<evidence type="ECO:0000256" key="2">
    <source>
        <dbReference type="ARBA" id="ARBA00004127"/>
    </source>
</evidence>
<organism evidence="8 9">
    <name type="scientific">Prunus armeniaca</name>
    <name type="common">Apricot</name>
    <name type="synonym">Armeniaca vulgaris</name>
    <dbReference type="NCBI Taxonomy" id="36596"/>
    <lineage>
        <taxon>Eukaryota</taxon>
        <taxon>Viridiplantae</taxon>
        <taxon>Streptophyta</taxon>
        <taxon>Embryophyta</taxon>
        <taxon>Tracheophyta</taxon>
        <taxon>Spermatophyta</taxon>
        <taxon>Magnoliopsida</taxon>
        <taxon>eudicotyledons</taxon>
        <taxon>Gunneridae</taxon>
        <taxon>Pentapetalae</taxon>
        <taxon>rosids</taxon>
        <taxon>fabids</taxon>
        <taxon>Rosales</taxon>
        <taxon>Rosaceae</taxon>
        <taxon>Amygdaloideae</taxon>
        <taxon>Amygdaleae</taxon>
        <taxon>Prunus</taxon>
    </lineage>
</organism>
<reference evidence="9" key="1">
    <citation type="journal article" date="2020" name="Genome Biol.">
        <title>Gamete binning: chromosome-level and haplotype-resolved genome assembly enabled by high-throughput single-cell sequencing of gamete genomes.</title>
        <authorList>
            <person name="Campoy J.A."/>
            <person name="Sun H."/>
            <person name="Goel M."/>
            <person name="Jiao W.-B."/>
            <person name="Folz-Donahue K."/>
            <person name="Wang N."/>
            <person name="Rubio M."/>
            <person name="Liu C."/>
            <person name="Kukat C."/>
            <person name="Ruiz D."/>
            <person name="Huettel B."/>
            <person name="Schneeberger K."/>
        </authorList>
    </citation>
    <scope>NUCLEOTIDE SEQUENCE [LARGE SCALE GENOMIC DNA]</scope>
    <source>
        <strain evidence="9">cv. Rojo Pasion</strain>
    </source>
</reference>
<dbReference type="OrthoDB" id="63113at2759"/>
<comment type="subcellular location">
    <subcellularLocation>
        <location evidence="2">Endomembrane system</location>
        <topology evidence="2">Multi-pass membrane protein</topology>
    </subcellularLocation>
    <subcellularLocation>
        <location evidence="7">Membrane</location>
        <topology evidence="7">Multi-pass membrane protein</topology>
    </subcellularLocation>
</comment>
<dbReference type="InterPro" id="IPR004895">
    <property type="entry name" value="Prenylated_rab_accept_PRA1"/>
</dbReference>
<dbReference type="PANTHER" id="PTHR19317:SF81">
    <property type="entry name" value="PRA1 FAMILY PROTEIN D"/>
    <property type="match status" value="1"/>
</dbReference>
<keyword evidence="5" id="KW-1133">Transmembrane helix</keyword>
<evidence type="ECO:0000256" key="1">
    <source>
        <dbReference type="ARBA" id="ARBA00002501"/>
    </source>
</evidence>
<dbReference type="AlphaFoldDB" id="A0A6J5XWK4"/>
<keyword evidence="7" id="KW-0813">Transport</keyword>
<dbReference type="GO" id="GO:0005783">
    <property type="term" value="C:endoplasmic reticulum"/>
    <property type="evidence" value="ECO:0007669"/>
    <property type="project" value="UniProtKB-ARBA"/>
</dbReference>
<dbReference type="Pfam" id="PF03208">
    <property type="entry name" value="PRA1"/>
    <property type="match status" value="1"/>
</dbReference>
<keyword evidence="6" id="KW-0472">Membrane</keyword>
<comment type="function">
    <text evidence="1 7">May be involved in both secretory and endocytic intracellular trafficking in the endosomal/prevacuolar compartments.</text>
</comment>
<protein>
    <recommendedName>
        <fullName evidence="7">PRA1 family protein</fullName>
    </recommendedName>
</protein>
<keyword evidence="4" id="KW-0812">Transmembrane</keyword>
<evidence type="ECO:0000256" key="5">
    <source>
        <dbReference type="ARBA" id="ARBA00022989"/>
    </source>
</evidence>
<evidence type="ECO:0000256" key="6">
    <source>
        <dbReference type="ARBA" id="ARBA00023136"/>
    </source>
</evidence>
<name>A0A6J5XWK4_PRUAR</name>
<dbReference type="PANTHER" id="PTHR19317">
    <property type="entry name" value="PRENYLATED RAB ACCEPTOR 1-RELATED"/>
    <property type="match status" value="1"/>
</dbReference>
<evidence type="ECO:0000313" key="8">
    <source>
        <dbReference type="EMBL" id="CAB4316623.1"/>
    </source>
</evidence>
<dbReference type="GO" id="GO:0016192">
    <property type="term" value="P:vesicle-mediated transport"/>
    <property type="evidence" value="ECO:0007669"/>
    <property type="project" value="TreeGrafter"/>
</dbReference>
<evidence type="ECO:0000256" key="7">
    <source>
        <dbReference type="RuleBase" id="RU363107"/>
    </source>
</evidence>
<dbReference type="GO" id="GO:0016020">
    <property type="term" value="C:membrane"/>
    <property type="evidence" value="ECO:0007669"/>
    <property type="project" value="UniProtKB-SubCell"/>
</dbReference>
<gene>
    <name evidence="8" type="ORF">ORAREDHAP_LOCUS42521</name>
</gene>
<sequence length="92" mass="10386">MSIGLVSHVKEVSQSASATLWSWGELLEPTALSLPSNLSEATTRLAQNLTHFRSNYTLVLLHVVFRGTEDHVMDDPSGNYDNKHYLWMIIRS</sequence>
<dbReference type="Proteomes" id="UP000507245">
    <property type="component" value="Unassembled WGS sequence"/>
</dbReference>
<proteinExistence type="inferred from homology"/>
<keyword evidence="9" id="KW-1185">Reference proteome</keyword>
<evidence type="ECO:0000313" key="9">
    <source>
        <dbReference type="Proteomes" id="UP000507245"/>
    </source>
</evidence>
<comment type="similarity">
    <text evidence="3 7">Belongs to the PRA1 family.</text>
</comment>
<evidence type="ECO:0000256" key="3">
    <source>
        <dbReference type="ARBA" id="ARBA00006483"/>
    </source>
</evidence>
<evidence type="ECO:0000256" key="4">
    <source>
        <dbReference type="ARBA" id="ARBA00022692"/>
    </source>
</evidence>